<keyword evidence="6" id="KW-1185">Reference proteome</keyword>
<name>A0ABU2YHE4_9FLAO</name>
<feature type="chain" id="PRO_5047336835" evidence="4">
    <location>
        <begin position="20"/>
        <end position="421"/>
    </location>
</feature>
<feature type="repeat" description="TPR" evidence="3">
    <location>
        <begin position="223"/>
        <end position="256"/>
    </location>
</feature>
<dbReference type="SUPFAM" id="SSF48452">
    <property type="entry name" value="TPR-like"/>
    <property type="match status" value="2"/>
</dbReference>
<dbReference type="Pfam" id="PF13432">
    <property type="entry name" value="TPR_16"/>
    <property type="match status" value="1"/>
</dbReference>
<evidence type="ECO:0000313" key="6">
    <source>
        <dbReference type="Proteomes" id="UP001259492"/>
    </source>
</evidence>
<comment type="caution">
    <text evidence="5">The sequence shown here is derived from an EMBL/GenBank/DDBJ whole genome shotgun (WGS) entry which is preliminary data.</text>
</comment>
<evidence type="ECO:0000313" key="5">
    <source>
        <dbReference type="EMBL" id="MDT0557589.1"/>
    </source>
</evidence>
<dbReference type="EMBL" id="JAVRIA010000001">
    <property type="protein sequence ID" value="MDT0557589.1"/>
    <property type="molecule type" value="Genomic_DNA"/>
</dbReference>
<protein>
    <submittedName>
        <fullName evidence="5">Tetratricopeptide repeat protein</fullName>
    </submittedName>
</protein>
<dbReference type="Proteomes" id="UP001259492">
    <property type="component" value="Unassembled WGS sequence"/>
</dbReference>
<dbReference type="InterPro" id="IPR019734">
    <property type="entry name" value="TPR_rpt"/>
</dbReference>
<dbReference type="PANTHER" id="PTHR45586:SF1">
    <property type="entry name" value="LIPOPOLYSACCHARIDE ASSEMBLY PROTEIN B"/>
    <property type="match status" value="1"/>
</dbReference>
<evidence type="ECO:0000256" key="3">
    <source>
        <dbReference type="PROSITE-ProRule" id="PRU00339"/>
    </source>
</evidence>
<feature type="repeat" description="TPR" evidence="3">
    <location>
        <begin position="291"/>
        <end position="324"/>
    </location>
</feature>
<evidence type="ECO:0000256" key="2">
    <source>
        <dbReference type="ARBA" id="ARBA00022803"/>
    </source>
</evidence>
<dbReference type="RefSeq" id="WP_311426352.1">
    <property type="nucleotide sequence ID" value="NZ_JAVRIA010000001.1"/>
</dbReference>
<dbReference type="SMART" id="SM00028">
    <property type="entry name" value="TPR"/>
    <property type="match status" value="3"/>
</dbReference>
<keyword evidence="4" id="KW-0732">Signal</keyword>
<reference evidence="5 6" key="1">
    <citation type="submission" date="2023-09" db="EMBL/GenBank/DDBJ databases">
        <authorList>
            <person name="Rey-Velasco X."/>
        </authorList>
    </citation>
    <scope>NUCLEOTIDE SEQUENCE [LARGE SCALE GENOMIC DNA]</scope>
    <source>
        <strain evidence="5 6">W332</strain>
    </source>
</reference>
<organism evidence="5 6">
    <name type="scientific">Microcosmobacter mediterraneus</name>
    <dbReference type="NCBI Taxonomy" id="3075607"/>
    <lineage>
        <taxon>Bacteria</taxon>
        <taxon>Pseudomonadati</taxon>
        <taxon>Bacteroidota</taxon>
        <taxon>Flavobacteriia</taxon>
        <taxon>Flavobacteriales</taxon>
        <taxon>Flavobacteriaceae</taxon>
        <taxon>Microcosmobacter</taxon>
    </lineage>
</organism>
<gene>
    <name evidence="5" type="ORF">RM697_02945</name>
</gene>
<dbReference type="PROSITE" id="PS50005">
    <property type="entry name" value="TPR"/>
    <property type="match status" value="2"/>
</dbReference>
<sequence length="421" mass="46691">MKKQVIVALALAIGLFSNAQKNELKAAEKAIKSNNYAEAKSAIMSAESLIGAADDKTKAKFYILKSKALYANGAGSNEDQDAAVESIAKAASLNNSKYKSDIEELQINMLNTFLTKANSKLQSKQYKLSSFDFERAYKMSPKDTLYLYYAASTAVNGQDYDRSLEFYESLRDMGFTGAGIEYTAINKETGVEETFDNRTLRDAQVTIGTHMSPKEKKKKTKSAEIIKNIALIYLQNDETEKAMTAMSEARSANPNDMGLILTEANVRLKMGEMDKFKALMEEATKMDPENAELQYNLGVIAADSGDKKAAKAYYEKAIALDPNYGDAYTNMAVLILDKEQAIVEEMNSLGTSAADDKKYDELREKRKDIYKQAIPILQKSLSLSPKNTDIMQTLANIYSSIGETDKYKEMKAKIESIQSGN</sequence>
<keyword evidence="1" id="KW-0677">Repeat</keyword>
<dbReference type="Gene3D" id="1.25.40.10">
    <property type="entry name" value="Tetratricopeptide repeat domain"/>
    <property type="match status" value="2"/>
</dbReference>
<dbReference type="InterPro" id="IPR011990">
    <property type="entry name" value="TPR-like_helical_dom_sf"/>
</dbReference>
<dbReference type="InterPro" id="IPR051012">
    <property type="entry name" value="CellSynth/LPSAsmb/PSIAsmb"/>
</dbReference>
<feature type="signal peptide" evidence="4">
    <location>
        <begin position="1"/>
        <end position="19"/>
    </location>
</feature>
<accession>A0ABU2YHE4</accession>
<keyword evidence="2 3" id="KW-0802">TPR repeat</keyword>
<proteinExistence type="predicted"/>
<evidence type="ECO:0000256" key="4">
    <source>
        <dbReference type="SAM" id="SignalP"/>
    </source>
</evidence>
<dbReference type="PROSITE" id="PS50293">
    <property type="entry name" value="TPR_REGION"/>
    <property type="match status" value="1"/>
</dbReference>
<dbReference type="PANTHER" id="PTHR45586">
    <property type="entry name" value="TPR REPEAT-CONTAINING PROTEIN PA4667"/>
    <property type="match status" value="1"/>
</dbReference>
<evidence type="ECO:0000256" key="1">
    <source>
        <dbReference type="ARBA" id="ARBA00022737"/>
    </source>
</evidence>